<protein>
    <submittedName>
        <fullName evidence="1">Amidophosphoribosyltransferase</fullName>
    </submittedName>
</protein>
<reference evidence="1" key="1">
    <citation type="submission" date="2023-04" db="EMBL/GenBank/DDBJ databases">
        <title>Chromosome-level genome of Chaenocephalus aceratus.</title>
        <authorList>
            <person name="Park H."/>
        </authorList>
    </citation>
    <scope>NUCLEOTIDE SEQUENCE</scope>
    <source>
        <strain evidence="1">DE</strain>
        <tissue evidence="1">Muscle</tissue>
    </source>
</reference>
<evidence type="ECO:0000313" key="2">
    <source>
        <dbReference type="Proteomes" id="UP001228049"/>
    </source>
</evidence>
<dbReference type="Proteomes" id="UP001228049">
    <property type="component" value="Unassembled WGS sequence"/>
</dbReference>
<dbReference type="EMBL" id="JASDAP010000006">
    <property type="protein sequence ID" value="KAK1900919.1"/>
    <property type="molecule type" value="Genomic_DNA"/>
</dbReference>
<accession>A0AAD9FGH5</accession>
<proteinExistence type="predicted"/>
<organism evidence="1 2">
    <name type="scientific">Dissostichus eleginoides</name>
    <name type="common">Patagonian toothfish</name>
    <name type="synonym">Dissostichus amissus</name>
    <dbReference type="NCBI Taxonomy" id="100907"/>
    <lineage>
        <taxon>Eukaryota</taxon>
        <taxon>Metazoa</taxon>
        <taxon>Chordata</taxon>
        <taxon>Craniata</taxon>
        <taxon>Vertebrata</taxon>
        <taxon>Euteleostomi</taxon>
        <taxon>Actinopterygii</taxon>
        <taxon>Neopterygii</taxon>
        <taxon>Teleostei</taxon>
        <taxon>Neoteleostei</taxon>
        <taxon>Acanthomorphata</taxon>
        <taxon>Eupercaria</taxon>
        <taxon>Perciformes</taxon>
        <taxon>Notothenioidei</taxon>
        <taxon>Nototheniidae</taxon>
        <taxon>Dissostichus</taxon>
    </lineage>
</organism>
<sequence length="87" mass="9817">MIVAVQEVRGQKEQCFLSTLRSEPTRCDPRLRRDAADVETLNEASRSVHFMSSNVRDILQQEPLTLDLIETPSKQQPTDSSQNSGET</sequence>
<gene>
    <name evidence="1" type="ORF">KUDE01_003891</name>
</gene>
<evidence type="ECO:0000313" key="1">
    <source>
        <dbReference type="EMBL" id="KAK1900919.1"/>
    </source>
</evidence>
<dbReference type="AlphaFoldDB" id="A0AAD9FGH5"/>
<keyword evidence="2" id="KW-1185">Reference proteome</keyword>
<comment type="caution">
    <text evidence="1">The sequence shown here is derived from an EMBL/GenBank/DDBJ whole genome shotgun (WGS) entry which is preliminary data.</text>
</comment>
<name>A0AAD9FGH5_DISEL</name>